<evidence type="ECO:0000256" key="1">
    <source>
        <dbReference type="SAM" id="MobiDB-lite"/>
    </source>
</evidence>
<accession>D3Q1B1</accession>
<evidence type="ECO:0000313" key="3">
    <source>
        <dbReference type="EMBL" id="ADD45691.1"/>
    </source>
</evidence>
<protein>
    <submittedName>
        <fullName evidence="3">Uncharacterized protein</fullName>
    </submittedName>
</protein>
<dbReference type="Proteomes" id="UP000000844">
    <property type="component" value="Chromosome"/>
</dbReference>
<evidence type="ECO:0000256" key="2">
    <source>
        <dbReference type="SAM" id="Phobius"/>
    </source>
</evidence>
<name>D3Q1B1_STANL</name>
<reference evidence="3 4" key="1">
    <citation type="journal article" date="2009" name="Stand. Genomic Sci.">
        <title>Complete genome sequence of Stackebrandtia nassauensis type strain (LLR-40K-21).</title>
        <authorList>
            <person name="Munk C."/>
            <person name="Lapidus A."/>
            <person name="Copeland A."/>
            <person name="Jando M."/>
            <person name="Mayilraj S."/>
            <person name="Glavina Del Rio T."/>
            <person name="Nolan M."/>
            <person name="Chen F."/>
            <person name="Lucas S."/>
            <person name="Tice H."/>
            <person name="Cheng J.F."/>
            <person name="Han C."/>
            <person name="Detter J.C."/>
            <person name="Bruce D."/>
            <person name="Goodwin L."/>
            <person name="Chain P."/>
            <person name="Pitluck S."/>
            <person name="Goker M."/>
            <person name="Ovchinikova G."/>
            <person name="Pati A."/>
            <person name="Ivanova N."/>
            <person name="Mavromatis K."/>
            <person name="Chen A."/>
            <person name="Palaniappan K."/>
            <person name="Land M."/>
            <person name="Hauser L."/>
            <person name="Chang Y.J."/>
            <person name="Jeffries C.D."/>
            <person name="Bristow J."/>
            <person name="Eisen J.A."/>
            <person name="Markowitz V."/>
            <person name="Hugenholtz P."/>
            <person name="Kyrpides N.C."/>
            <person name="Klenk H.P."/>
        </authorList>
    </citation>
    <scope>NUCLEOTIDE SEQUENCE [LARGE SCALE GENOMIC DNA]</scope>
    <source>
        <strain evidence="4">DSM 44728 / CIP 108903 / NRRL B-16338 / NBRC 102104 / LLR-40K-21</strain>
    </source>
</reference>
<keyword evidence="2" id="KW-1133">Transmembrane helix</keyword>
<proteinExistence type="predicted"/>
<keyword evidence="2" id="KW-0472">Membrane</keyword>
<dbReference type="STRING" id="446470.Snas_6067"/>
<organism evidence="3 4">
    <name type="scientific">Stackebrandtia nassauensis (strain DSM 44728 / CIP 108903 / NRRL B-16338 / NBRC 102104 / LLR-40K-21)</name>
    <dbReference type="NCBI Taxonomy" id="446470"/>
    <lineage>
        <taxon>Bacteria</taxon>
        <taxon>Bacillati</taxon>
        <taxon>Actinomycetota</taxon>
        <taxon>Actinomycetes</taxon>
        <taxon>Glycomycetales</taxon>
        <taxon>Glycomycetaceae</taxon>
        <taxon>Stackebrandtia</taxon>
    </lineage>
</organism>
<sequence>MRFFANDDHRHASAIWSWRNTTVVMSLALVTSLAVGIAAAGGLSVLDEPRGYGGAETLPPPQADPKPPALLPDDPGPPPAPNPAEPVETEEFRDNAPAAHDTFDTRQVEAETAPDAVDEVEQAGSGVWNQVEDTVDELPIEWPEPSTHVFTWENLDCPDGETEYFASSGGYDLPSWDTGYSDPWMYERLSH</sequence>
<keyword evidence="2" id="KW-0812">Transmembrane</keyword>
<dbReference type="EMBL" id="CP001778">
    <property type="protein sequence ID" value="ADD45691.1"/>
    <property type="molecule type" value="Genomic_DNA"/>
</dbReference>
<evidence type="ECO:0000313" key="4">
    <source>
        <dbReference type="Proteomes" id="UP000000844"/>
    </source>
</evidence>
<feature type="transmembrane region" description="Helical" evidence="2">
    <location>
        <begin position="23"/>
        <end position="46"/>
    </location>
</feature>
<feature type="compositionally biased region" description="Pro residues" evidence="1">
    <location>
        <begin position="58"/>
        <end position="84"/>
    </location>
</feature>
<feature type="region of interest" description="Disordered" evidence="1">
    <location>
        <begin position="51"/>
        <end position="101"/>
    </location>
</feature>
<gene>
    <name evidence="3" type="ordered locus">Snas_6067</name>
</gene>
<dbReference type="AlphaFoldDB" id="D3Q1B1"/>
<dbReference type="HOGENOM" id="CLU_1420681_0_0_11"/>
<dbReference type="KEGG" id="sna:Snas_6067"/>
<keyword evidence="4" id="KW-1185">Reference proteome</keyword>